<accession>A0A060BMJ8</accession>
<proteinExistence type="predicted"/>
<reference evidence="1" key="1">
    <citation type="submission" date="2015-07" db="EMBL/GenBank/DDBJ databases">
        <title>Isolation and characterization of a novel lytic T4-like coliphage vB_EcoM_JS09 infecting APEC.</title>
        <authorList>
            <person name="Zhou Y."/>
            <person name="Bao H.D."/>
            <person name="Zhang H."/>
            <person name="Wang R."/>
        </authorList>
    </citation>
    <scope>NUCLEOTIDE SEQUENCE</scope>
</reference>
<protein>
    <submittedName>
        <fullName evidence="1">Uncharacterized protein</fullName>
    </submittedName>
</protein>
<keyword evidence="2" id="KW-1185">Reference proteome</keyword>
<dbReference type="Proteomes" id="UP000019733">
    <property type="component" value="Segment"/>
</dbReference>
<gene>
    <name evidence="1" type="ORF">JS09_081</name>
</gene>
<dbReference type="OrthoDB" id="37673at10239"/>
<dbReference type="KEGG" id="vg:19524806"/>
<dbReference type="RefSeq" id="YP_009037404.1">
    <property type="nucleotide sequence ID" value="NC_024124.2"/>
</dbReference>
<organism evidence="1 2">
    <name type="scientific">Escherichia phage vB_EcoM_JS09</name>
    <dbReference type="NCBI Taxonomy" id="1430444"/>
    <lineage>
        <taxon>Viruses</taxon>
        <taxon>Duplodnaviria</taxon>
        <taxon>Heunggongvirae</taxon>
        <taxon>Uroviricota</taxon>
        <taxon>Caudoviricetes</taxon>
        <taxon>Pantevenvirales</taxon>
        <taxon>Straboviridae</taxon>
        <taxon>Tevenvirinae</taxon>
        <taxon>Mosigvirus</taxon>
        <taxon>Mosigvirus JS09</taxon>
    </lineage>
</organism>
<dbReference type="GeneID" id="19524806"/>
<dbReference type="InterPro" id="IPR055861">
    <property type="entry name" value="DUF7438"/>
</dbReference>
<name>A0A060BMJ8_9CAUD</name>
<sequence>MTREQANKLMDLIHDLREADSDLNNVAYHAVNDNGDFYENQVDACQNALVNFVETLIGE</sequence>
<evidence type="ECO:0000313" key="1">
    <source>
        <dbReference type="EMBL" id="AIA80048.1"/>
    </source>
</evidence>
<dbReference type="Pfam" id="PF24219">
    <property type="entry name" value="DUF7438"/>
    <property type="match status" value="1"/>
</dbReference>
<evidence type="ECO:0000313" key="2">
    <source>
        <dbReference type="Proteomes" id="UP000019733"/>
    </source>
</evidence>
<dbReference type="EMBL" id="KF582788">
    <property type="protein sequence ID" value="AIA80048.1"/>
    <property type="molecule type" value="Genomic_DNA"/>
</dbReference>